<proteinExistence type="predicted"/>
<dbReference type="KEGG" id="bvq:FHE72_05165"/>
<organism evidence="1 2">
    <name type="scientific">Rossellomorea vietnamensis</name>
    <dbReference type="NCBI Taxonomy" id="218284"/>
    <lineage>
        <taxon>Bacteria</taxon>
        <taxon>Bacillati</taxon>
        <taxon>Bacillota</taxon>
        <taxon>Bacilli</taxon>
        <taxon>Bacillales</taxon>
        <taxon>Bacillaceae</taxon>
        <taxon>Rossellomorea</taxon>
    </lineage>
</organism>
<protein>
    <submittedName>
        <fullName evidence="1">Uncharacterized protein</fullName>
    </submittedName>
</protein>
<evidence type="ECO:0000313" key="2">
    <source>
        <dbReference type="Proteomes" id="UP000465062"/>
    </source>
</evidence>
<dbReference type="EMBL" id="CP047394">
    <property type="protein sequence ID" value="QHE60498.1"/>
    <property type="molecule type" value="Genomic_DNA"/>
</dbReference>
<reference evidence="1 2" key="1">
    <citation type="submission" date="2019-06" db="EMBL/GenBank/DDBJ databases">
        <title>An operon consisting of a P-type ATPase gene and a transcriptional regular gene given the different cadmium resistance in Bacillus vietamensis 151-6 and Bacillus marisflavi 151-25.</title>
        <authorList>
            <person name="Yu X."/>
        </authorList>
    </citation>
    <scope>NUCLEOTIDE SEQUENCE [LARGE SCALE GENOMIC DNA]</scope>
    <source>
        <strain evidence="1 2">151-6</strain>
    </source>
</reference>
<evidence type="ECO:0000313" key="1">
    <source>
        <dbReference type="EMBL" id="QHE60498.1"/>
    </source>
</evidence>
<accession>A0A6I6UEW7</accession>
<dbReference type="RefSeq" id="WP_034762042.1">
    <property type="nucleotide sequence ID" value="NZ_CCDN010000002.1"/>
</dbReference>
<dbReference type="Proteomes" id="UP000465062">
    <property type="component" value="Chromosome"/>
</dbReference>
<gene>
    <name evidence="1" type="ORF">FHE72_05165</name>
</gene>
<sequence length="63" mass="6663">MMNDGTKVIEDGGGQGGVTWKVASRTTSGSYTVVLYISANGGSQWKRVTYDSSGKIVKVVYGD</sequence>
<dbReference type="GeneID" id="77237302"/>
<name>A0A6I6UEW7_9BACI</name>
<dbReference type="AlphaFoldDB" id="A0A6I6UEW7"/>